<protein>
    <submittedName>
        <fullName evidence="1">Uncharacterized protein</fullName>
    </submittedName>
</protein>
<evidence type="ECO:0000313" key="2">
    <source>
        <dbReference type="Proteomes" id="UP001373714"/>
    </source>
</evidence>
<comment type="caution">
    <text evidence="1">The sequence shown here is derived from an EMBL/GenBank/DDBJ whole genome shotgun (WGS) entry which is preliminary data.</text>
</comment>
<evidence type="ECO:0000313" key="1">
    <source>
        <dbReference type="EMBL" id="KAK6360756.1"/>
    </source>
</evidence>
<name>A0AAV9VII2_9PEZI</name>
<organism evidence="1 2">
    <name type="scientific">Orbilia blumenaviensis</name>
    <dbReference type="NCBI Taxonomy" id="1796055"/>
    <lineage>
        <taxon>Eukaryota</taxon>
        <taxon>Fungi</taxon>
        <taxon>Dikarya</taxon>
        <taxon>Ascomycota</taxon>
        <taxon>Pezizomycotina</taxon>
        <taxon>Orbiliomycetes</taxon>
        <taxon>Orbiliales</taxon>
        <taxon>Orbiliaceae</taxon>
        <taxon>Orbilia</taxon>
    </lineage>
</organism>
<dbReference type="Proteomes" id="UP001373714">
    <property type="component" value="Unassembled WGS sequence"/>
</dbReference>
<dbReference type="AlphaFoldDB" id="A0AAV9VII2"/>
<proteinExistence type="predicted"/>
<reference evidence="1 2" key="1">
    <citation type="submission" date="2019-10" db="EMBL/GenBank/DDBJ databases">
        <authorList>
            <person name="Palmer J.M."/>
        </authorList>
    </citation>
    <scope>NUCLEOTIDE SEQUENCE [LARGE SCALE GENOMIC DNA]</scope>
    <source>
        <strain evidence="1 2">TWF730</strain>
    </source>
</reference>
<keyword evidence="2" id="KW-1185">Reference proteome</keyword>
<dbReference type="EMBL" id="JAVHNS010000003">
    <property type="protein sequence ID" value="KAK6360756.1"/>
    <property type="molecule type" value="Genomic_DNA"/>
</dbReference>
<sequence>MQPIEQSGEPNVLSDNLRGSLDILALALLVVRKSPASGATGSRFLREGQGNAVIESTGDEGSLAVSGAPGDTDSCWVDVGSWGDLNGIDDSADTPCPSASASLGCNVRDAKADLSNTSWDWDGATVVSFLRKKRLAGYGALPPDGAVIVTEKEIDFPWSDTFIVRVFPLHEAVRDCGFPGLVPNSYCCIAAEISAWRHLNWALVVTFWPLTNVNGSGSLEFETRGMLPTAPQVGSVPPPVVVEEVVVTTVVVPGVVTRVVVVEVVVVREVVTLYGNNPGQ</sequence>
<gene>
    <name evidence="1" type="ORF">TWF730_006881</name>
</gene>
<accession>A0AAV9VII2</accession>